<protein>
    <submittedName>
        <fullName evidence="2">MBL fold metallo-hydrolase</fullName>
    </submittedName>
</protein>
<name>A0A501WAR4_9BACT</name>
<dbReference type="RefSeq" id="WP_140621183.1">
    <property type="nucleotide sequence ID" value="NZ_VFRQ01000004.1"/>
</dbReference>
<reference evidence="2 3" key="1">
    <citation type="submission" date="2019-06" db="EMBL/GenBank/DDBJ databases">
        <title>A novel bacterium of genus Pontibacter, isolated from marine sediment.</title>
        <authorList>
            <person name="Huang H."/>
            <person name="Mo K."/>
            <person name="Hu Y."/>
        </authorList>
    </citation>
    <scope>NUCLEOTIDE SEQUENCE [LARGE SCALE GENOMIC DNA]</scope>
    <source>
        <strain evidence="2 3">HB172049</strain>
    </source>
</reference>
<keyword evidence="3" id="KW-1185">Reference proteome</keyword>
<feature type="domain" description="Metallo-beta-lactamase" evidence="1">
    <location>
        <begin position="34"/>
        <end position="224"/>
    </location>
</feature>
<proteinExistence type="predicted"/>
<dbReference type="InterPro" id="IPR036866">
    <property type="entry name" value="RibonucZ/Hydroxyglut_hydro"/>
</dbReference>
<dbReference type="Gene3D" id="3.60.15.10">
    <property type="entry name" value="Ribonuclease Z/Hydroxyacylglutathione hydrolase-like"/>
    <property type="match status" value="1"/>
</dbReference>
<dbReference type="GO" id="GO:0016787">
    <property type="term" value="F:hydrolase activity"/>
    <property type="evidence" value="ECO:0007669"/>
    <property type="project" value="UniProtKB-KW"/>
</dbReference>
<dbReference type="OrthoDB" id="9781189at2"/>
<organism evidence="2 3">
    <name type="scientific">Pontibacter mangrovi</name>
    <dbReference type="NCBI Taxonomy" id="2589816"/>
    <lineage>
        <taxon>Bacteria</taxon>
        <taxon>Pseudomonadati</taxon>
        <taxon>Bacteroidota</taxon>
        <taxon>Cytophagia</taxon>
        <taxon>Cytophagales</taxon>
        <taxon>Hymenobacteraceae</taxon>
        <taxon>Pontibacter</taxon>
    </lineage>
</organism>
<dbReference type="SMART" id="SM00849">
    <property type="entry name" value="Lactamase_B"/>
    <property type="match status" value="1"/>
</dbReference>
<dbReference type="PANTHER" id="PTHR42663:SF6">
    <property type="entry name" value="HYDROLASE C777.06C-RELATED"/>
    <property type="match status" value="1"/>
</dbReference>
<keyword evidence="2" id="KW-0378">Hydrolase</keyword>
<evidence type="ECO:0000313" key="2">
    <source>
        <dbReference type="EMBL" id="TPE44291.1"/>
    </source>
</evidence>
<evidence type="ECO:0000259" key="1">
    <source>
        <dbReference type="SMART" id="SM00849"/>
    </source>
</evidence>
<evidence type="ECO:0000313" key="3">
    <source>
        <dbReference type="Proteomes" id="UP000316727"/>
    </source>
</evidence>
<dbReference type="AlphaFoldDB" id="A0A501WAR4"/>
<accession>A0A501WAR4</accession>
<gene>
    <name evidence="2" type="ORF">FJM65_09055</name>
</gene>
<dbReference type="CDD" id="cd16279">
    <property type="entry name" value="metallo-hydrolase-like_MBL-fold"/>
    <property type="match status" value="1"/>
</dbReference>
<dbReference type="SUPFAM" id="SSF56281">
    <property type="entry name" value="Metallo-hydrolase/oxidoreductase"/>
    <property type="match status" value="1"/>
</dbReference>
<dbReference type="InterPro" id="IPR001279">
    <property type="entry name" value="Metallo-B-lactamas"/>
</dbReference>
<dbReference type="EMBL" id="VFRQ01000004">
    <property type="protein sequence ID" value="TPE44291.1"/>
    <property type="molecule type" value="Genomic_DNA"/>
</dbReference>
<dbReference type="Proteomes" id="UP000316727">
    <property type="component" value="Unassembled WGS sequence"/>
</dbReference>
<dbReference type="PANTHER" id="PTHR42663">
    <property type="entry name" value="HYDROLASE C777.06C-RELATED-RELATED"/>
    <property type="match status" value="1"/>
</dbReference>
<dbReference type="Pfam" id="PF12706">
    <property type="entry name" value="Lactamase_B_2"/>
    <property type="match status" value="1"/>
</dbReference>
<sequence>MKVTLLGTGTSQGVPVIGCNCEVCRSVDYRDQRLRVSVHLEVDGKSIIIDSGPDFRQQVLRERIKTLDALVFTHEHKDHTAGLDDIRAYNFSQHKDMPLYAEERVLEQLKREFAYIFSDYKYPGIPRVELHPITEDEPFMVAGVEFIPIRVMHYKLPVLGFRVGDFSYITDANYISEEEKEKIRGSKVVVLDALRHEHHISHFSLKEAVAMLEDLQPEQAYLTHISHLMGLHREVELQLPDFVRLGYDGLQIEL</sequence>
<comment type="caution">
    <text evidence="2">The sequence shown here is derived from an EMBL/GenBank/DDBJ whole genome shotgun (WGS) entry which is preliminary data.</text>
</comment>